<gene>
    <name evidence="2" type="ORF">BCL67_109178</name>
</gene>
<accession>A0A2T0YJ71</accession>
<evidence type="ECO:0000256" key="1">
    <source>
        <dbReference type="SAM" id="Phobius"/>
    </source>
</evidence>
<evidence type="ECO:0000313" key="2">
    <source>
        <dbReference type="EMBL" id="PRZ15256.1"/>
    </source>
</evidence>
<feature type="transmembrane region" description="Helical" evidence="1">
    <location>
        <begin position="12"/>
        <end position="34"/>
    </location>
</feature>
<feature type="transmembrane region" description="Helical" evidence="1">
    <location>
        <begin position="46"/>
        <end position="66"/>
    </location>
</feature>
<feature type="transmembrane region" description="Helical" evidence="1">
    <location>
        <begin position="105"/>
        <end position="124"/>
    </location>
</feature>
<keyword evidence="3" id="KW-1185">Reference proteome</keyword>
<dbReference type="EMBL" id="PVTY01000009">
    <property type="protein sequence ID" value="PRZ15256.1"/>
    <property type="molecule type" value="Genomic_DNA"/>
</dbReference>
<proteinExistence type="predicted"/>
<reference evidence="2 3" key="1">
    <citation type="submission" date="2018-03" db="EMBL/GenBank/DDBJ databases">
        <title>Comparative analysis of microorganisms from saline springs in Andes Mountain Range, Colombia.</title>
        <authorList>
            <person name="Rubin E."/>
        </authorList>
    </citation>
    <scope>NUCLEOTIDE SEQUENCE [LARGE SCALE GENOMIC DNA]</scope>
    <source>
        <strain evidence="2 3">CG 35</strain>
    </source>
</reference>
<keyword evidence="1" id="KW-1133">Transmembrane helix</keyword>
<dbReference type="AlphaFoldDB" id="A0A2T0YJ71"/>
<keyword evidence="1" id="KW-0472">Membrane</keyword>
<feature type="transmembrane region" description="Helical" evidence="1">
    <location>
        <begin position="73"/>
        <end position="93"/>
    </location>
</feature>
<name>A0A2T0YJ71_9MICC</name>
<feature type="transmembrane region" description="Helical" evidence="1">
    <location>
        <begin position="168"/>
        <end position="186"/>
    </location>
</feature>
<protein>
    <submittedName>
        <fullName evidence="2">Uncharacterized protein</fullName>
    </submittedName>
</protein>
<organism evidence="2 3">
    <name type="scientific">Nesterenkonia sandarakina</name>
    <dbReference type="NCBI Taxonomy" id="272918"/>
    <lineage>
        <taxon>Bacteria</taxon>
        <taxon>Bacillati</taxon>
        <taxon>Actinomycetota</taxon>
        <taxon>Actinomycetes</taxon>
        <taxon>Micrococcales</taxon>
        <taxon>Micrococcaceae</taxon>
        <taxon>Nesterenkonia</taxon>
    </lineage>
</organism>
<sequence length="249" mass="26739">MKNRSVGSRIRRIFLWTMIGSFCLAAAAGIFVLIGVSFDETGARVLGTTLTVGLFSLAMLCCGAVFNRRTQLVGVAGVVVCLLTLGWSIFLIWSDGYHEWNVYQVLLTGITFTVAFSFASLVLASATQRDKLVRSLLGSFLVLLIASIFLTLLLIWDEGWEGELFPRAYGIVLILAVLCGVVAPLLSSLRNRGTPHQAAGDRNLPGSTLAAPMDGGELDPTLVAALQREASSRGITVAQLVDPLLRGPR</sequence>
<dbReference type="Proteomes" id="UP000238217">
    <property type="component" value="Unassembled WGS sequence"/>
</dbReference>
<comment type="caution">
    <text evidence="2">The sequence shown here is derived from an EMBL/GenBank/DDBJ whole genome shotgun (WGS) entry which is preliminary data.</text>
</comment>
<keyword evidence="1" id="KW-0812">Transmembrane</keyword>
<feature type="transmembrane region" description="Helical" evidence="1">
    <location>
        <begin position="136"/>
        <end position="156"/>
    </location>
</feature>
<evidence type="ECO:0000313" key="3">
    <source>
        <dbReference type="Proteomes" id="UP000238217"/>
    </source>
</evidence>